<evidence type="ECO:0000256" key="2">
    <source>
        <dbReference type="ARBA" id="ARBA00022516"/>
    </source>
</evidence>
<evidence type="ECO:0000259" key="8">
    <source>
        <dbReference type="Pfam" id="PF01643"/>
    </source>
</evidence>
<dbReference type="PANTHER" id="PTHR31727:SF6">
    <property type="entry name" value="OLEOYL-ACYL CARRIER PROTEIN THIOESTERASE 1, CHLOROPLASTIC"/>
    <property type="match status" value="1"/>
</dbReference>
<evidence type="ECO:0000256" key="4">
    <source>
        <dbReference type="ARBA" id="ARBA00022832"/>
    </source>
</evidence>
<dbReference type="InterPro" id="IPR045023">
    <property type="entry name" value="FATA/B"/>
</dbReference>
<accession>R9QZ54</accession>
<comment type="similarity">
    <text evidence="1">Belongs to the acyl-ACP thioesterase family.</text>
</comment>
<dbReference type="Pfam" id="PF01643">
    <property type="entry name" value="Acyl-ACP_TE"/>
    <property type="match status" value="1"/>
</dbReference>
<evidence type="ECO:0000256" key="7">
    <source>
        <dbReference type="ARBA" id="ARBA00023160"/>
    </source>
</evidence>
<dbReference type="InterPro" id="IPR029069">
    <property type="entry name" value="HotDog_dom_sf"/>
</dbReference>
<keyword evidence="5" id="KW-0809">Transit peptide</keyword>
<evidence type="ECO:0000256" key="6">
    <source>
        <dbReference type="ARBA" id="ARBA00023098"/>
    </source>
</evidence>
<keyword evidence="4" id="KW-0276">Fatty acid metabolism</keyword>
<evidence type="ECO:0000256" key="3">
    <source>
        <dbReference type="ARBA" id="ARBA00022801"/>
    </source>
</evidence>
<protein>
    <recommendedName>
        <fullName evidence="11">Acyl-ACP thioesterase</fullName>
    </recommendedName>
</protein>
<dbReference type="GO" id="GO:0016297">
    <property type="term" value="F:fatty acyl-[ACP] hydrolase activity"/>
    <property type="evidence" value="ECO:0007669"/>
    <property type="project" value="InterPro"/>
</dbReference>
<sequence length="263" mass="30163">MSNINIFAKYLKPFRMQTFNFDYPVTFADIDSGYHITPNAVLCYFQDAIARFLTIGDAGPQSLSPKGLLWVITEFHAEISETRPKWPDIVTATVWFSEISSLKVHVDYLMKTPDGHLFANGTSTWLIMDSSTRRPFPCREVGELMALYDPNPEYRTPKFLFDASGEQIRTVTHRVTASDIDFNGHVSNQIYVRLASAMASSDYAGKHVIRELHVKFEKECFLNNVLEMTLNRKDDGSFATVIRREDMPEPVCRIISRWDECNQ</sequence>
<evidence type="ECO:0000256" key="5">
    <source>
        <dbReference type="ARBA" id="ARBA00022946"/>
    </source>
</evidence>
<feature type="domain" description="Acyl-ACP thioesterase N-terminal hotdog" evidence="8">
    <location>
        <begin position="18"/>
        <end position="137"/>
    </location>
</feature>
<evidence type="ECO:0000259" key="9">
    <source>
        <dbReference type="Pfam" id="PF20791"/>
    </source>
</evidence>
<feature type="domain" description="Acyl-ACP thioesterase-like C-terminal" evidence="9">
    <location>
        <begin position="172"/>
        <end position="258"/>
    </location>
</feature>
<dbReference type="SUPFAM" id="SSF54637">
    <property type="entry name" value="Thioesterase/thiol ester dehydrase-isomerase"/>
    <property type="match status" value="2"/>
</dbReference>
<keyword evidence="7" id="KW-0275">Fatty acid biosynthesis</keyword>
<dbReference type="GO" id="GO:0000036">
    <property type="term" value="F:acyl carrier activity"/>
    <property type="evidence" value="ECO:0007669"/>
    <property type="project" value="TreeGrafter"/>
</dbReference>
<dbReference type="Gene3D" id="3.10.129.10">
    <property type="entry name" value="Hotdog Thioesterase"/>
    <property type="match status" value="1"/>
</dbReference>
<dbReference type="CDD" id="cd00586">
    <property type="entry name" value="4HBT"/>
    <property type="match status" value="1"/>
</dbReference>
<proteinExistence type="inferred from homology"/>
<dbReference type="EMBL" id="JX188020">
    <property type="protein sequence ID" value="AGH13550.1"/>
    <property type="molecule type" value="Genomic_DNA"/>
</dbReference>
<dbReference type="InterPro" id="IPR049427">
    <property type="entry name" value="Acyl-ACP_TE_C"/>
</dbReference>
<name>R9QZ54_9BACT</name>
<evidence type="ECO:0008006" key="11">
    <source>
        <dbReference type="Google" id="ProtNLM"/>
    </source>
</evidence>
<dbReference type="InterPro" id="IPR002864">
    <property type="entry name" value="Acyl-ACP_thioesterase_NHD"/>
</dbReference>
<keyword evidence="6" id="KW-0443">Lipid metabolism</keyword>
<evidence type="ECO:0000256" key="1">
    <source>
        <dbReference type="ARBA" id="ARBA00006500"/>
    </source>
</evidence>
<keyword evidence="2" id="KW-0444">Lipid biosynthesis</keyword>
<evidence type="ECO:0000313" key="10">
    <source>
        <dbReference type="EMBL" id="AGH13550.1"/>
    </source>
</evidence>
<reference evidence="10" key="1">
    <citation type="submission" date="2012-06" db="EMBL/GenBank/DDBJ databases">
        <title>A novel metagenomic alpha-L-rhamnosidase with high activity on rutin.</title>
        <authorList>
            <person name="Rabausch U."/>
            <person name="Streit W.R."/>
        </authorList>
    </citation>
    <scope>NUCLEOTIDE SEQUENCE</scope>
</reference>
<keyword evidence="3" id="KW-0378">Hydrolase</keyword>
<dbReference type="Pfam" id="PF20791">
    <property type="entry name" value="Acyl-ACP_TE_C"/>
    <property type="match status" value="1"/>
</dbReference>
<dbReference type="AlphaFoldDB" id="R9QZ54"/>
<dbReference type="PANTHER" id="PTHR31727">
    <property type="entry name" value="OLEOYL-ACYL CARRIER PROTEIN THIOESTERASE 1, CHLOROPLASTIC"/>
    <property type="match status" value="1"/>
</dbReference>
<organism evidence="10">
    <name type="scientific">uncultured bacterium pUR16A2</name>
    <dbReference type="NCBI Taxonomy" id="1204710"/>
    <lineage>
        <taxon>Bacteria</taxon>
        <taxon>environmental samples</taxon>
    </lineage>
</organism>